<accession>A0A0H2M386</accession>
<evidence type="ECO:0000313" key="3">
    <source>
        <dbReference type="EMBL" id="KLN56606.1"/>
    </source>
</evidence>
<dbReference type="Pfam" id="PF07287">
    <property type="entry name" value="AtuA"/>
    <property type="match status" value="1"/>
</dbReference>
<dbReference type="Proteomes" id="UP000035170">
    <property type="component" value="Unassembled WGS sequence"/>
</dbReference>
<gene>
    <name evidence="3" type="ORF">VPARA_21850</name>
</gene>
<dbReference type="AlphaFoldDB" id="A0A0H2M386"/>
<evidence type="ECO:0000313" key="4">
    <source>
        <dbReference type="Proteomes" id="UP000035170"/>
    </source>
</evidence>
<dbReference type="PANTHER" id="PTHR47708:SF2">
    <property type="entry name" value="SI:CH73-132F6.5"/>
    <property type="match status" value="1"/>
</dbReference>
<feature type="domain" description="AtuA-like ferredoxin-fold" evidence="2">
    <location>
        <begin position="502"/>
        <end position="600"/>
    </location>
</feature>
<dbReference type="EMBL" id="JZWI01000010">
    <property type="protein sequence ID" value="KLN56606.1"/>
    <property type="molecule type" value="Genomic_DNA"/>
</dbReference>
<dbReference type="InterPro" id="IPR056362">
    <property type="entry name" value="AtuA-like_ferredoxin_dom"/>
</dbReference>
<evidence type="ECO:0000259" key="1">
    <source>
        <dbReference type="Pfam" id="PF07287"/>
    </source>
</evidence>
<dbReference type="InterPro" id="IPR010839">
    <property type="entry name" value="AtuA_N"/>
</dbReference>
<proteinExistence type="predicted"/>
<comment type="caution">
    <text evidence="3">The sequence shown here is derived from an EMBL/GenBank/DDBJ whole genome shotgun (WGS) entry which is preliminary data.</text>
</comment>
<reference evidence="3 4" key="1">
    <citation type="submission" date="2015-03" db="EMBL/GenBank/DDBJ databases">
        <title>Genome sequence of Variovorax paradoxus TBEA6.</title>
        <authorList>
            <person name="Poehlein A."/>
            <person name="Schuldes J."/>
            <person name="Wuebbeler J.H."/>
            <person name="Hiessl S."/>
            <person name="Steinbuechel A."/>
            <person name="Daniel R."/>
        </authorList>
    </citation>
    <scope>NUCLEOTIDE SEQUENCE [LARGE SCALE GENOMIC DNA]</scope>
    <source>
        <strain evidence="3 4">TBEA6</strain>
    </source>
</reference>
<keyword evidence="4" id="KW-1185">Reference proteome</keyword>
<feature type="domain" description="Acyclic terpene utilisation N-terminal" evidence="1">
    <location>
        <begin position="16"/>
        <end position="459"/>
    </location>
</feature>
<dbReference type="PATRIC" id="fig|34073.19.peg.2240"/>
<protein>
    <recommendedName>
        <fullName evidence="5">Terpene utilization protein AtuA</fullName>
    </recommendedName>
</protein>
<organism evidence="3 4">
    <name type="scientific">Variovorax paradoxus</name>
    <dbReference type="NCBI Taxonomy" id="34073"/>
    <lineage>
        <taxon>Bacteria</taxon>
        <taxon>Pseudomonadati</taxon>
        <taxon>Pseudomonadota</taxon>
        <taxon>Betaproteobacteria</taxon>
        <taxon>Burkholderiales</taxon>
        <taxon>Comamonadaceae</taxon>
        <taxon>Variovorax</taxon>
    </lineage>
</organism>
<evidence type="ECO:0008006" key="5">
    <source>
        <dbReference type="Google" id="ProtNLM"/>
    </source>
</evidence>
<dbReference type="Pfam" id="PF23544">
    <property type="entry name" value="AtuA_ferredoxin"/>
    <property type="match status" value="1"/>
</dbReference>
<name>A0A0H2M386_VARPD</name>
<sequence length="621" mass="64781">MNAHSSSSSSNNERIVRIGGASGFWGDSSVGAPQLVASGQIDYLVFDYLAELTMSILAGARLKKPELGYATDFVSVAMKAVLEDVVQQGIRVVSNAGGVNPQGCADALAALAAEQSIALKIAVVSGDDVSALLPQLRQQQPPVRELQSGAPLPERVLTANAYLGARPIQAALDAGAQVVITGRCVDSAVTLGVLMHEFGWQPGDHDLLAAGSLAGHIIECGCQATGGLHTDWDTVPDWPNIGYPIVECSADGRFVVTKPAGTGGKVTPAVVGEQMLYEIGDPSAYLLPDVVADFTQVRIEQAGEHRVRVHGARGRAPTASYKVCATYAEGFKTAAQLTIVGFDAVAKARRTGEAILARTRTLFARQGFESYSGTQLEVLGAESCYGPHAQALQTREAVLRLAVTHPRKEALELFAREVAPAGTSWAPGTTGAGGRPSVSPSIRQYAFLLDKSKVEARVSLDGQCIEMPRDAVVAAVADAPSPRHAAGDANAAASAAADAIEVPLIRLAWARSGDKGDTSNVGVIARHPALLPLLREQLTEARVAEWLAHLVEGTVTRYEVPGIGAFNFVGEQALGGGGMASLRNDPLGKGMGQILLAMPMRVGAALLALAEAGPKPLDTPP</sequence>
<evidence type="ECO:0000259" key="2">
    <source>
        <dbReference type="Pfam" id="PF23544"/>
    </source>
</evidence>
<dbReference type="PANTHER" id="PTHR47708">
    <property type="match status" value="1"/>
</dbReference>
<dbReference type="RefSeq" id="WP_047784515.1">
    <property type="nucleotide sequence ID" value="NZ_JZWI01000010.1"/>
</dbReference>